<evidence type="ECO:0000313" key="2">
    <source>
        <dbReference type="EMBL" id="ODV70425.1"/>
    </source>
</evidence>
<feature type="region of interest" description="Disordered" evidence="1">
    <location>
        <begin position="229"/>
        <end position="251"/>
    </location>
</feature>
<organism evidence="2 3">
    <name type="scientific">Hyphopichia burtonii NRRL Y-1933</name>
    <dbReference type="NCBI Taxonomy" id="984485"/>
    <lineage>
        <taxon>Eukaryota</taxon>
        <taxon>Fungi</taxon>
        <taxon>Dikarya</taxon>
        <taxon>Ascomycota</taxon>
        <taxon>Saccharomycotina</taxon>
        <taxon>Pichiomycetes</taxon>
        <taxon>Debaryomycetaceae</taxon>
        <taxon>Hyphopichia</taxon>
    </lineage>
</organism>
<feature type="compositionally biased region" description="Polar residues" evidence="1">
    <location>
        <begin position="319"/>
        <end position="330"/>
    </location>
</feature>
<evidence type="ECO:0000313" key="3">
    <source>
        <dbReference type="Proteomes" id="UP000095085"/>
    </source>
</evidence>
<proteinExistence type="predicted"/>
<feature type="region of interest" description="Disordered" evidence="1">
    <location>
        <begin position="303"/>
        <end position="331"/>
    </location>
</feature>
<feature type="region of interest" description="Disordered" evidence="1">
    <location>
        <begin position="508"/>
        <end position="529"/>
    </location>
</feature>
<gene>
    <name evidence="2" type="ORF">HYPBUDRAFT_237304</name>
</gene>
<dbReference type="OrthoDB" id="4018768at2759"/>
<feature type="compositionally biased region" description="Low complexity" evidence="1">
    <location>
        <begin position="230"/>
        <end position="241"/>
    </location>
</feature>
<accession>A0A1E4RTN6</accession>
<dbReference type="EMBL" id="KV454538">
    <property type="protein sequence ID" value="ODV70425.1"/>
    <property type="molecule type" value="Genomic_DNA"/>
</dbReference>
<keyword evidence="3" id="KW-1185">Reference proteome</keyword>
<protein>
    <submittedName>
        <fullName evidence="2">Uncharacterized protein</fullName>
    </submittedName>
</protein>
<evidence type="ECO:0000256" key="1">
    <source>
        <dbReference type="SAM" id="MobiDB-lite"/>
    </source>
</evidence>
<name>A0A1E4RTN6_9ASCO</name>
<dbReference type="AlphaFoldDB" id="A0A1E4RTN6"/>
<dbReference type="RefSeq" id="XP_020079492.1">
    <property type="nucleotide sequence ID" value="XM_020223201.1"/>
</dbReference>
<dbReference type="GeneID" id="30997750"/>
<dbReference type="Proteomes" id="UP000095085">
    <property type="component" value="Unassembled WGS sequence"/>
</dbReference>
<feature type="compositionally biased region" description="Low complexity" evidence="1">
    <location>
        <begin position="305"/>
        <end position="318"/>
    </location>
</feature>
<reference evidence="3" key="1">
    <citation type="submission" date="2016-05" db="EMBL/GenBank/DDBJ databases">
        <title>Comparative genomics of biotechnologically important yeasts.</title>
        <authorList>
            <consortium name="DOE Joint Genome Institute"/>
            <person name="Riley R."/>
            <person name="Haridas S."/>
            <person name="Wolfe K.H."/>
            <person name="Lopes M.R."/>
            <person name="Hittinger C.T."/>
            <person name="Goker M."/>
            <person name="Salamov A."/>
            <person name="Wisecaver J."/>
            <person name="Long T.M."/>
            <person name="Aerts A.L."/>
            <person name="Barry K."/>
            <person name="Choi C."/>
            <person name="Clum A."/>
            <person name="Coughlan A.Y."/>
            <person name="Deshpande S."/>
            <person name="Douglass A.P."/>
            <person name="Hanson S.J."/>
            <person name="Klenk H.-P."/>
            <person name="Labutti K."/>
            <person name="Lapidus A."/>
            <person name="Lindquist E."/>
            <person name="Lipzen A."/>
            <person name="Meier-Kolthoff J.P."/>
            <person name="Ohm R.A."/>
            <person name="Otillar R.P."/>
            <person name="Pangilinan J."/>
            <person name="Peng Y."/>
            <person name="Rokas A."/>
            <person name="Rosa C.A."/>
            <person name="Scheuner C."/>
            <person name="Sibirny A.A."/>
            <person name="Slot J.C."/>
            <person name="Stielow J.B."/>
            <person name="Sun H."/>
            <person name="Kurtzman C.P."/>
            <person name="Blackwell M."/>
            <person name="Grigoriev I.V."/>
            <person name="Jeffries T.W."/>
        </authorList>
    </citation>
    <scope>NUCLEOTIDE SEQUENCE [LARGE SCALE GENOMIC DNA]</scope>
    <source>
        <strain evidence="3">NRRL Y-1933</strain>
    </source>
</reference>
<sequence>MSKLDLLLSFVDDLDRKSNHIISSFDASNSLINDISNLHTNISTADLTIDSISNLYNDNLNYLREFDNLYEKCFYLEANLHLNDDVTNQTSFEKLHNDFNYLLKIFKDKNNSCSWLNHQDFDIEEKEPEEEVSKDYSCELDPIDNTPLTPGLHKTISISNLKLKPIRCKSSKISKKKSRYRLSSAYTLNPLMSGFSTPQVASSNSFLSNNDDDLSTVIIRRNRADIAANPSSTITPSTGSTCHNHPRNDLPQQSDSRYLLLNALTDNSTASYMDTSIDRTTNTTFDQHTFGYDKINHQNDLNTISSSPSFSNRARSNSLPDLSSWQNLGKSNEDRSHELSSLRHHRLNHFISYNDGFKNFNKSSFTSMSEDDELDRHSQTFSSNQVNIDDDAFENISVYSDISYDDSPFNDSKSCHNEDFDNFENFLRKSRIDLNNAFPNIQTHDNHFDKKNYSFHNPISNIHFNQNPDLGKPTIESIYSHPKEQTNTLLPGALGRSSTKLLNEVISKNSQSGTPAKDQSLASPTPKGKSKNFALFNLLTSPSKKTSLGSRDIPQEERRNSIDVISKSLTETFKSLVNNNPSFIQVGPNGSRSGYISPCSNNLSLSSSAPTFSSLEGSPRQKAKISPPKKIKRMHNKDKRDPISIKNDIQNQRLPPTISRLYNNLHKNSKLLTPLQFPHEKKRVKNGYHSQLTIGPSKTKIIDHGESSIFRKPLVSKISHDSLKQALAETIIENND</sequence>